<evidence type="ECO:0000313" key="15">
    <source>
        <dbReference type="Proteomes" id="UP000026922"/>
    </source>
</evidence>
<comment type="caution">
    <text evidence="14">The sequence shown here is derived from an EMBL/GenBank/DDBJ whole genome shotgun (WGS) entry which is preliminary data.</text>
</comment>
<evidence type="ECO:0000256" key="3">
    <source>
        <dbReference type="ARBA" id="ARBA00022801"/>
    </source>
</evidence>
<dbReference type="Gene3D" id="3.40.50.300">
    <property type="entry name" value="P-loop containing nucleotide triphosphate hydrolases"/>
    <property type="match status" value="1"/>
</dbReference>
<dbReference type="InterPro" id="IPR054594">
    <property type="entry name" value="Lon_lid"/>
</dbReference>
<dbReference type="EC" id="3.4.21.53" evidence="7"/>
<dbReference type="GO" id="GO:0030163">
    <property type="term" value="P:protein catabolic process"/>
    <property type="evidence" value="ECO:0007669"/>
    <property type="project" value="InterPro"/>
</dbReference>
<dbReference type="GO" id="GO:0005524">
    <property type="term" value="F:ATP binding"/>
    <property type="evidence" value="ECO:0007669"/>
    <property type="project" value="UniProtKB-KW"/>
</dbReference>
<dbReference type="InterPro" id="IPR014721">
    <property type="entry name" value="Ribsml_uS5_D2-typ_fold_subgr"/>
</dbReference>
<feature type="active site" evidence="8 10">
    <location>
        <position position="723"/>
    </location>
</feature>
<dbReference type="SUPFAM" id="SSF52540">
    <property type="entry name" value="P-loop containing nucleoside triphosphate hydrolases"/>
    <property type="match status" value="1"/>
</dbReference>
<feature type="coiled-coil region" evidence="11">
    <location>
        <begin position="211"/>
        <end position="274"/>
    </location>
</feature>
<dbReference type="GO" id="GO:0004176">
    <property type="term" value="F:ATP-dependent peptidase activity"/>
    <property type="evidence" value="ECO:0007669"/>
    <property type="project" value="UniProtKB-UniRule"/>
</dbReference>
<keyword evidence="4 7" id="KW-0720">Serine protease</keyword>
<dbReference type="EMBL" id="ARPM03000124">
    <property type="protein sequence ID" value="ETZ05029.1"/>
    <property type="molecule type" value="Genomic_DNA"/>
</dbReference>
<dbReference type="GO" id="GO:0004252">
    <property type="term" value="F:serine-type endopeptidase activity"/>
    <property type="evidence" value="ECO:0007669"/>
    <property type="project" value="UniProtKB-UniRule"/>
</dbReference>
<evidence type="ECO:0000256" key="8">
    <source>
        <dbReference type="PIRSR" id="PIRSR001174-1"/>
    </source>
</evidence>
<dbReference type="PRINTS" id="PR00830">
    <property type="entry name" value="ENDOLAPTASE"/>
</dbReference>
<dbReference type="RefSeq" id="WP_006293562.1">
    <property type="nucleotide sequence ID" value="NZ_ARPM03000124.1"/>
</dbReference>
<evidence type="ECO:0000256" key="1">
    <source>
        <dbReference type="ARBA" id="ARBA00022670"/>
    </source>
</evidence>
<dbReference type="Pfam" id="PF00004">
    <property type="entry name" value="AAA"/>
    <property type="match status" value="1"/>
</dbReference>
<dbReference type="GO" id="GO:0016887">
    <property type="term" value="F:ATP hydrolysis activity"/>
    <property type="evidence" value="ECO:0007669"/>
    <property type="project" value="InterPro"/>
</dbReference>
<dbReference type="InterPro" id="IPR027065">
    <property type="entry name" value="Lon_Prtase"/>
</dbReference>
<evidence type="ECO:0000256" key="4">
    <source>
        <dbReference type="ARBA" id="ARBA00022825"/>
    </source>
</evidence>
<evidence type="ECO:0000313" key="14">
    <source>
        <dbReference type="EMBL" id="ETZ05029.1"/>
    </source>
</evidence>
<comment type="subunit">
    <text evidence="7">Homohexamer. Organized in a ring with a central cavity.</text>
</comment>
<dbReference type="InterPro" id="IPR046336">
    <property type="entry name" value="Lon_prtase_N_sf"/>
</dbReference>
<keyword evidence="2 7" id="KW-0547">Nucleotide-binding</keyword>
<evidence type="ECO:0000256" key="7">
    <source>
        <dbReference type="PIRNR" id="PIRNR001174"/>
    </source>
</evidence>
<accession>A0A061JIR4</accession>
<dbReference type="InterPro" id="IPR003959">
    <property type="entry name" value="ATPase_AAA_core"/>
</dbReference>
<dbReference type="Pfam" id="PF05362">
    <property type="entry name" value="Lon_C"/>
    <property type="match status" value="1"/>
</dbReference>
<comment type="similarity">
    <text evidence="7 10">Belongs to the peptidase S16 family.</text>
</comment>
<dbReference type="Pfam" id="PF02190">
    <property type="entry name" value="LON_substr_bdg"/>
    <property type="match status" value="1"/>
</dbReference>
<dbReference type="InterPro" id="IPR015947">
    <property type="entry name" value="PUA-like_sf"/>
</dbReference>
<dbReference type="PROSITE" id="PS51787">
    <property type="entry name" value="LON_N"/>
    <property type="match status" value="1"/>
</dbReference>
<dbReference type="PROSITE" id="PS51786">
    <property type="entry name" value="LON_PROTEOLYTIC"/>
    <property type="match status" value="1"/>
</dbReference>
<evidence type="ECO:0000256" key="11">
    <source>
        <dbReference type="SAM" id="Coils"/>
    </source>
</evidence>
<dbReference type="InterPro" id="IPR027417">
    <property type="entry name" value="P-loop_NTPase"/>
</dbReference>
<dbReference type="InterPro" id="IPR003111">
    <property type="entry name" value="Lon_prtase_N"/>
</dbReference>
<comment type="catalytic activity">
    <reaction evidence="6 7 10">
        <text>Hydrolysis of proteins in presence of ATP.</text>
        <dbReference type="EC" id="3.4.21.53"/>
    </reaction>
</comment>
<dbReference type="Pfam" id="PF22667">
    <property type="entry name" value="Lon_lid"/>
    <property type="match status" value="1"/>
</dbReference>
<dbReference type="InterPro" id="IPR003593">
    <property type="entry name" value="AAA+_ATPase"/>
</dbReference>
<keyword evidence="3 7" id="KW-0378">Hydrolase</keyword>
<evidence type="ECO:0000256" key="5">
    <source>
        <dbReference type="ARBA" id="ARBA00022840"/>
    </source>
</evidence>
<feature type="domain" description="Lon N-terminal" evidence="13">
    <location>
        <begin position="10"/>
        <end position="200"/>
    </location>
</feature>
<dbReference type="PIRSF" id="PIRSF001174">
    <property type="entry name" value="Lon_proteas"/>
    <property type="match status" value="1"/>
</dbReference>
<dbReference type="Gene3D" id="2.30.130.40">
    <property type="entry name" value="LON domain-like"/>
    <property type="match status" value="1"/>
</dbReference>
<dbReference type="AlphaFoldDB" id="A0A061JIR4"/>
<dbReference type="FunFam" id="3.40.50.300:FF:000021">
    <property type="entry name" value="Lon protease homolog"/>
    <property type="match status" value="1"/>
</dbReference>
<feature type="domain" description="Lon proteolytic" evidence="12">
    <location>
        <begin position="593"/>
        <end position="774"/>
    </location>
</feature>
<evidence type="ECO:0000259" key="13">
    <source>
        <dbReference type="PROSITE" id="PS51787"/>
    </source>
</evidence>
<keyword evidence="15" id="KW-1185">Reference proteome</keyword>
<dbReference type="PANTHER" id="PTHR10046">
    <property type="entry name" value="ATP DEPENDENT LON PROTEASE FAMILY MEMBER"/>
    <property type="match status" value="1"/>
</dbReference>
<reference evidence="14 15" key="1">
    <citation type="journal article" date="2013" name="Genome Announc.">
        <title>Draft Genome Sequence of Holospora undulata Strain HU1, a Micronucleus-Specific Symbiont of the Ciliate Paramecium caudatum.</title>
        <authorList>
            <person name="Dohra H."/>
            <person name="Suzuki H."/>
            <person name="Suzuki T."/>
            <person name="Tanaka K."/>
            <person name="Fujishima M."/>
        </authorList>
    </citation>
    <scope>NUCLEOTIDE SEQUENCE [LARGE SCALE GENOMIC DNA]</scope>
    <source>
        <strain evidence="14 15">HU1</strain>
    </source>
</reference>
<dbReference type="Proteomes" id="UP000026922">
    <property type="component" value="Unassembled WGS sequence"/>
</dbReference>
<comment type="subcellular location">
    <subcellularLocation>
        <location evidence="7">Cytoplasm</location>
    </subcellularLocation>
</comment>
<evidence type="ECO:0000256" key="9">
    <source>
        <dbReference type="PIRSR" id="PIRSR001174-2"/>
    </source>
</evidence>
<protein>
    <recommendedName>
        <fullName evidence="7">Lon protease</fullName>
        <ecNumber evidence="7">3.4.21.53</ecNumber>
    </recommendedName>
</protein>
<dbReference type="InterPro" id="IPR004815">
    <property type="entry name" value="Lon_bac/euk-typ"/>
</dbReference>
<keyword evidence="11" id="KW-0175">Coiled coil</keyword>
<proteinExistence type="inferred from homology"/>
<feature type="active site" evidence="8 10">
    <location>
        <position position="680"/>
    </location>
</feature>
<keyword evidence="1 7" id="KW-0645">Protease</keyword>
<dbReference type="InterPro" id="IPR008269">
    <property type="entry name" value="Lon_proteolytic"/>
</dbReference>
<organism evidence="14 15">
    <name type="scientific">Holospora undulata HU1</name>
    <dbReference type="NCBI Taxonomy" id="1321371"/>
    <lineage>
        <taxon>Bacteria</taxon>
        <taxon>Pseudomonadati</taxon>
        <taxon>Pseudomonadota</taxon>
        <taxon>Alphaproteobacteria</taxon>
        <taxon>Holosporales</taxon>
        <taxon>Holosporaceae</taxon>
        <taxon>Holospora</taxon>
    </lineage>
</organism>
<dbReference type="SMART" id="SM00464">
    <property type="entry name" value="LON"/>
    <property type="match status" value="1"/>
</dbReference>
<dbReference type="InterPro" id="IPR020568">
    <property type="entry name" value="Ribosomal_Su5_D2-typ_SF"/>
</dbReference>
<gene>
    <name evidence="14" type="ORF">K737_300544</name>
</gene>
<dbReference type="GO" id="GO:0006508">
    <property type="term" value="P:proteolysis"/>
    <property type="evidence" value="ECO:0007669"/>
    <property type="project" value="UniProtKB-KW"/>
</dbReference>
<dbReference type="SUPFAM" id="SSF54211">
    <property type="entry name" value="Ribosomal protein S5 domain 2-like"/>
    <property type="match status" value="1"/>
</dbReference>
<dbReference type="CDD" id="cd19500">
    <property type="entry name" value="RecA-like_Lon"/>
    <property type="match status" value="1"/>
</dbReference>
<evidence type="ECO:0000259" key="12">
    <source>
        <dbReference type="PROSITE" id="PS51786"/>
    </source>
</evidence>
<evidence type="ECO:0000256" key="10">
    <source>
        <dbReference type="PROSITE-ProRule" id="PRU01122"/>
    </source>
</evidence>
<evidence type="ECO:0000256" key="6">
    <source>
        <dbReference type="ARBA" id="ARBA00050665"/>
    </source>
</evidence>
<keyword evidence="7" id="KW-0963">Cytoplasm</keyword>
<dbReference type="Gene3D" id="1.20.5.5270">
    <property type="match status" value="1"/>
</dbReference>
<dbReference type="Gene3D" id="1.10.8.60">
    <property type="match status" value="1"/>
</dbReference>
<evidence type="ECO:0000256" key="2">
    <source>
        <dbReference type="ARBA" id="ARBA00022741"/>
    </source>
</evidence>
<dbReference type="GO" id="GO:0005737">
    <property type="term" value="C:cytoplasm"/>
    <property type="evidence" value="ECO:0007669"/>
    <property type="project" value="UniProtKB-SubCell"/>
</dbReference>
<name>A0A061JIR4_9PROT</name>
<dbReference type="Gene3D" id="3.30.230.10">
    <property type="match status" value="1"/>
</dbReference>
<feature type="binding site" evidence="9">
    <location>
        <begin position="349"/>
        <end position="356"/>
    </location>
    <ligand>
        <name>ATP</name>
        <dbReference type="ChEBI" id="CHEBI:30616"/>
    </ligand>
</feature>
<dbReference type="NCBIfam" id="TIGR00763">
    <property type="entry name" value="lon"/>
    <property type="match status" value="1"/>
</dbReference>
<sequence>MFDSESVKEYPVIISQDVVFFPFTAGVLAIKHASSVEIIQKITKQPQEDRYVVLCTQDQSEKKNSKIFSVGTLCRVRQSTFIHDDCQAVLEGLERVHVTLSEDMQNCSAKPLHTQEEAPAKIEATFRVLKNYLDQYLKLNAQDTIHRALTIEEQETVNVEQVVYKISGNINDIEKKKKILKSDSLISRMKILIEWFSFEVAIGKFKETLSIKAAQKMRNDYQEYVRKTKEEILKRESGEQDIYHNIEKKIQNAKHLTQEAKKQAEDELKKLRLLPQSSPEISGIQSYIDFLVSLPWKKLKPLNKDLHEANKILEESHSGMDKINERILEFLAVHRRRKTDQGAVLCLVGPPGVGKTSVAKAIAKALNLDFTSIALGGCGDEAEIRGHRRTYIGATPGRILKALQGREKGKHLPGSNSVVLLDEIDKLGADRRGDPYAALLEVLDPEQNGEFRDHYLEIPYDLGKIFFIATANKKYDIPSPLRDRMELIHLSGYTTQEKIQIAERHLIPNVMQEHCLSQEQFSITPSALYDLLTQYTPKEAGVRGLKERIGALARKVVLKLEMDIIKGQVIHHQELTEYLGTAIYPPRALHEKTQEIGVITGLAWTEAGGDIMKIEAVQVIGKGKTFFTGKLGEIMKESVQVALNCLKENIEYYKLNPETFMKNDIHVHFPENAIPKDGPSAGVGIFLTLLSLVIKKPIASTTAVTGEITTKGDVLRIGGLKEKLIAAVNHGIDTVLLPEYNRQDLDDVPEEVKQKLHLVFINHIHQAVSYIFPDKDTLSE</sequence>
<keyword evidence="5 7" id="KW-0067">ATP-binding</keyword>
<dbReference type="SMART" id="SM00382">
    <property type="entry name" value="AAA"/>
    <property type="match status" value="1"/>
</dbReference>
<dbReference type="SUPFAM" id="SSF88697">
    <property type="entry name" value="PUA domain-like"/>
    <property type="match status" value="1"/>
</dbReference>